<protein>
    <submittedName>
        <fullName evidence="1">Uncharacterized protein</fullName>
    </submittedName>
</protein>
<dbReference type="RefSeq" id="WP_146416501.1">
    <property type="nucleotide sequence ID" value="NZ_SJPZ01000004.1"/>
</dbReference>
<name>A0A5C6FFY7_9PLAN</name>
<dbReference type="AlphaFoldDB" id="A0A5C6FFY7"/>
<gene>
    <name evidence="1" type="ORF">V7x_54860</name>
</gene>
<accession>A0A5C6FFY7</accession>
<organism evidence="1 2">
    <name type="scientific">Crateriforma conspicua</name>
    <dbReference type="NCBI Taxonomy" id="2527996"/>
    <lineage>
        <taxon>Bacteria</taxon>
        <taxon>Pseudomonadati</taxon>
        <taxon>Planctomycetota</taxon>
        <taxon>Planctomycetia</taxon>
        <taxon>Planctomycetales</taxon>
        <taxon>Planctomycetaceae</taxon>
        <taxon>Crateriforma</taxon>
    </lineage>
</organism>
<evidence type="ECO:0000313" key="2">
    <source>
        <dbReference type="Proteomes" id="UP000316476"/>
    </source>
</evidence>
<sequence>MDKFYVVLPSGREFITAAESHAEAVAWFCLVEIVNKANQYTDGPPADLWSGYWVHRGRASRATTVRLASAMQFLSRSDWQLLNSGLELNVPRHTYHDHCVELIRLTAKHEANQ</sequence>
<dbReference type="EMBL" id="SJPZ01000004">
    <property type="protein sequence ID" value="TWU59712.1"/>
    <property type="molecule type" value="Genomic_DNA"/>
</dbReference>
<comment type="caution">
    <text evidence="1">The sequence shown here is derived from an EMBL/GenBank/DDBJ whole genome shotgun (WGS) entry which is preliminary data.</text>
</comment>
<evidence type="ECO:0000313" key="1">
    <source>
        <dbReference type="EMBL" id="TWU59712.1"/>
    </source>
</evidence>
<dbReference type="Proteomes" id="UP000316476">
    <property type="component" value="Unassembled WGS sequence"/>
</dbReference>
<proteinExistence type="predicted"/>
<reference evidence="1 2" key="1">
    <citation type="submission" date="2019-02" db="EMBL/GenBank/DDBJ databases">
        <title>Deep-cultivation of Planctomycetes and their phenomic and genomic characterization uncovers novel biology.</title>
        <authorList>
            <person name="Wiegand S."/>
            <person name="Jogler M."/>
            <person name="Boedeker C."/>
            <person name="Pinto D."/>
            <person name="Vollmers J."/>
            <person name="Rivas-Marin E."/>
            <person name="Kohn T."/>
            <person name="Peeters S.H."/>
            <person name="Heuer A."/>
            <person name="Rast P."/>
            <person name="Oberbeckmann S."/>
            <person name="Bunk B."/>
            <person name="Jeske O."/>
            <person name="Meyerdierks A."/>
            <person name="Storesund J.E."/>
            <person name="Kallscheuer N."/>
            <person name="Luecker S."/>
            <person name="Lage O.M."/>
            <person name="Pohl T."/>
            <person name="Merkel B.J."/>
            <person name="Hornburger P."/>
            <person name="Mueller R.-W."/>
            <person name="Bruemmer F."/>
            <person name="Labrenz M."/>
            <person name="Spormann A.M."/>
            <person name="Op Den Camp H."/>
            <person name="Overmann J."/>
            <person name="Amann R."/>
            <person name="Jetten M.S.M."/>
            <person name="Mascher T."/>
            <person name="Medema M.H."/>
            <person name="Devos D.P."/>
            <person name="Kaster A.-K."/>
            <person name="Ovreas L."/>
            <person name="Rohde M."/>
            <person name="Galperin M.Y."/>
            <person name="Jogler C."/>
        </authorList>
    </citation>
    <scope>NUCLEOTIDE SEQUENCE [LARGE SCALE GENOMIC DNA]</scope>
    <source>
        <strain evidence="1 2">V7</strain>
    </source>
</reference>